<organism evidence="7">
    <name type="scientific">Rhodococcus opacus</name>
    <name type="common">Nocardia opaca</name>
    <dbReference type="NCBI Taxonomy" id="37919"/>
    <lineage>
        <taxon>Bacteria</taxon>
        <taxon>Bacillati</taxon>
        <taxon>Actinomycetota</taxon>
        <taxon>Actinomycetes</taxon>
        <taxon>Mycobacteriales</taxon>
        <taxon>Nocardiaceae</taxon>
        <taxon>Rhodococcus</taxon>
    </lineage>
</organism>
<dbReference type="SUPFAM" id="SSF53850">
    <property type="entry name" value="Periplasmic binding protein-like II"/>
    <property type="match status" value="1"/>
</dbReference>
<dbReference type="InterPro" id="IPR005119">
    <property type="entry name" value="LysR_subst-bd"/>
</dbReference>
<evidence type="ECO:0000259" key="6">
    <source>
        <dbReference type="PROSITE" id="PS50931"/>
    </source>
</evidence>
<dbReference type="CDD" id="cd08414">
    <property type="entry name" value="PBP2_LTTR_aromatics_like"/>
    <property type="match status" value="1"/>
</dbReference>
<keyword evidence="7" id="KW-0614">Plasmid</keyword>
<evidence type="ECO:0000313" key="7">
    <source>
        <dbReference type="EMBL" id="CDU26673.1"/>
    </source>
</evidence>
<evidence type="ECO:0000256" key="3">
    <source>
        <dbReference type="ARBA" id="ARBA00023125"/>
    </source>
</evidence>
<dbReference type="PROSITE" id="PS50931">
    <property type="entry name" value="HTH_LYSR"/>
    <property type="match status" value="1"/>
</dbReference>
<sequence length="339" mass="37278">MEIRHLRSFIVVAEELHFSNAARILYVTQPTLTHQIKQLEVDVGAQLLVRTSRKVELTEAGREFLIRSRQILASIDDAADAAARVSRGERGKLAVGFTGTATYELLPKITRRFRKECPDVELVLRGEMLTPALSEALVHRELDVAFLRPPIIAPELEVRVLRSERLGVLVPEWHPLADHRRIDLSLLATEPFVAHPARAGGAMFTVMLQSCLASGFRPNVVQEATETSVIVSLVAAGLGVAVLPMSVGAMQVVGAVLRPLSATTPGIELAVAWRQGDISTVRRRFIEIVDRTLAEEDSPSIDVEGDQLAADHRCDVCEARERHNGGAVLVVGHHRHRRA</sequence>
<dbReference type="Pfam" id="PF03466">
    <property type="entry name" value="LysR_substrate"/>
    <property type="match status" value="1"/>
</dbReference>
<dbReference type="InterPro" id="IPR000847">
    <property type="entry name" value="LysR_HTH_N"/>
</dbReference>
<keyword evidence="2" id="KW-0805">Transcription regulation</keyword>
<reference evidence="7" key="2">
    <citation type="submission" date="2002-03" db="EMBL/GenBank/DDBJ databases">
        <title>Identification and expression analysis of three two-component (chloro)phenol hydroxylases in Rhodococcus opacus 1CP.</title>
        <authorList>
            <person name="Groening J.A.D."/>
            <person name="Eulberg D."/>
            <person name="Benndorf D."/>
            <person name="Kaschabek S.R."/>
            <person name="Archer J.A.C."/>
            <person name="Schloemann M."/>
        </authorList>
    </citation>
    <scope>NUCLEOTIDE SEQUENCE</scope>
    <source>
        <strain evidence="7">1CP</strain>
        <plasmid evidence="7">p1CP</plasmid>
    </source>
</reference>
<dbReference type="PANTHER" id="PTHR30346:SF28">
    <property type="entry name" value="HTH-TYPE TRANSCRIPTIONAL REGULATOR CYNR"/>
    <property type="match status" value="1"/>
</dbReference>
<evidence type="ECO:0000256" key="2">
    <source>
        <dbReference type="ARBA" id="ARBA00023015"/>
    </source>
</evidence>
<dbReference type="RefSeq" id="WP_032492679.1">
    <property type="nucleotide sequence ID" value="NZ_CP009112.1"/>
</dbReference>
<dbReference type="InterPro" id="IPR036390">
    <property type="entry name" value="WH_DNA-bd_sf"/>
</dbReference>
<evidence type="ECO:0000256" key="4">
    <source>
        <dbReference type="ARBA" id="ARBA00023159"/>
    </source>
</evidence>
<dbReference type="FunFam" id="1.10.10.10:FF:000001">
    <property type="entry name" value="LysR family transcriptional regulator"/>
    <property type="match status" value="1"/>
</dbReference>
<proteinExistence type="inferred from homology"/>
<keyword evidence="4" id="KW-0010">Activator</keyword>
<reference evidence="7" key="1">
    <citation type="journal article" date="2002" name="J. Bacteriol.">
        <title>A new modified ortho cleavage pathway of 3-chlorocatechol degradation by Rhodococcus opacus 1CP: genetic and biochemical evidence.</title>
        <authorList>
            <person name="Moiseeva O.V."/>
            <person name="Solyanikova I.P."/>
            <person name="Kaschabek S.R."/>
            <person name="Groening J."/>
            <person name="Thiel M."/>
            <person name="Golovleva L.A."/>
            <person name="Schloemann M."/>
        </authorList>
    </citation>
    <scope>NUCLEOTIDE SEQUENCE</scope>
    <source>
        <strain evidence="7">1CP</strain>
        <plasmid evidence="7">p1CP</plasmid>
    </source>
</reference>
<dbReference type="EMBL" id="AJ439407">
    <property type="protein sequence ID" value="CDU26673.1"/>
    <property type="molecule type" value="Genomic_DNA"/>
</dbReference>
<dbReference type="SUPFAM" id="SSF46785">
    <property type="entry name" value="Winged helix' DNA-binding domain"/>
    <property type="match status" value="1"/>
</dbReference>
<keyword evidence="3" id="KW-0238">DNA-binding</keyword>
<keyword evidence="5" id="KW-0804">Transcription</keyword>
<dbReference type="AlphaFoldDB" id="A0A069AWL9"/>
<accession>A0A069AWL9</accession>
<evidence type="ECO:0000256" key="1">
    <source>
        <dbReference type="ARBA" id="ARBA00009437"/>
    </source>
</evidence>
<dbReference type="Pfam" id="PF00126">
    <property type="entry name" value="HTH_1"/>
    <property type="match status" value="1"/>
</dbReference>
<dbReference type="Gene3D" id="3.40.190.10">
    <property type="entry name" value="Periplasmic binding protein-like II"/>
    <property type="match status" value="2"/>
</dbReference>
<dbReference type="PRINTS" id="PR00039">
    <property type="entry name" value="HTHLYSR"/>
</dbReference>
<dbReference type="GO" id="GO:0003677">
    <property type="term" value="F:DNA binding"/>
    <property type="evidence" value="ECO:0007669"/>
    <property type="project" value="UniProtKB-KW"/>
</dbReference>
<geneLocation type="plasmid" evidence="7">
    <name>p1CP</name>
</geneLocation>
<dbReference type="GO" id="GO:0032993">
    <property type="term" value="C:protein-DNA complex"/>
    <property type="evidence" value="ECO:0007669"/>
    <property type="project" value="TreeGrafter"/>
</dbReference>
<dbReference type="PANTHER" id="PTHR30346">
    <property type="entry name" value="TRANSCRIPTIONAL DUAL REGULATOR HCAR-RELATED"/>
    <property type="match status" value="1"/>
</dbReference>
<comment type="similarity">
    <text evidence="1">Belongs to the LysR transcriptional regulatory family.</text>
</comment>
<dbReference type="GO" id="GO:0003700">
    <property type="term" value="F:DNA-binding transcription factor activity"/>
    <property type="evidence" value="ECO:0007669"/>
    <property type="project" value="InterPro"/>
</dbReference>
<evidence type="ECO:0000256" key="5">
    <source>
        <dbReference type="ARBA" id="ARBA00023163"/>
    </source>
</evidence>
<dbReference type="InterPro" id="IPR036388">
    <property type="entry name" value="WH-like_DNA-bd_sf"/>
</dbReference>
<feature type="domain" description="HTH lysR-type" evidence="6">
    <location>
        <begin position="1"/>
        <end position="58"/>
    </location>
</feature>
<name>A0A069AWL9_RHOOP</name>
<dbReference type="Gene3D" id="1.10.10.10">
    <property type="entry name" value="Winged helix-like DNA-binding domain superfamily/Winged helix DNA-binding domain"/>
    <property type="match status" value="1"/>
</dbReference>
<protein>
    <submittedName>
        <fullName evidence="7">Putative transcriptional regulator, LysR-like</fullName>
    </submittedName>
</protein>